<comment type="similarity">
    <text evidence="1">Belongs to the UDP-glycosyltransferase family.</text>
</comment>
<keyword evidence="5" id="KW-1185">Reference proteome</keyword>
<comment type="caution">
    <text evidence="4">The sequence shown here is derived from an EMBL/GenBank/DDBJ whole genome shotgun (WGS) entry which is preliminary data.</text>
</comment>
<organism evidence="4 5">
    <name type="scientific">Citrus unshiu</name>
    <name type="common">Satsuma mandarin</name>
    <name type="synonym">Citrus nobilis var. unshiu</name>
    <dbReference type="NCBI Taxonomy" id="55188"/>
    <lineage>
        <taxon>Eukaryota</taxon>
        <taxon>Viridiplantae</taxon>
        <taxon>Streptophyta</taxon>
        <taxon>Embryophyta</taxon>
        <taxon>Tracheophyta</taxon>
        <taxon>Spermatophyta</taxon>
        <taxon>Magnoliopsida</taxon>
        <taxon>eudicotyledons</taxon>
        <taxon>Gunneridae</taxon>
        <taxon>Pentapetalae</taxon>
        <taxon>rosids</taxon>
        <taxon>malvids</taxon>
        <taxon>Sapindales</taxon>
        <taxon>Rutaceae</taxon>
        <taxon>Aurantioideae</taxon>
        <taxon>Citrus</taxon>
    </lineage>
</organism>
<dbReference type="AlphaFoldDB" id="A0A2H5QIX6"/>
<evidence type="ECO:0000256" key="2">
    <source>
        <dbReference type="ARBA" id="ARBA00022676"/>
    </source>
</evidence>
<keyword evidence="2" id="KW-0328">Glycosyltransferase</keyword>
<dbReference type="PANTHER" id="PTHR48047:SF28">
    <property type="entry name" value="F11M15.8 PROTEIN"/>
    <property type="match status" value="1"/>
</dbReference>
<evidence type="ECO:0000313" key="4">
    <source>
        <dbReference type="EMBL" id="GAY64580.1"/>
    </source>
</evidence>
<dbReference type="FunFam" id="3.40.50.2000:FF:000064">
    <property type="entry name" value="Glycosyltransferase"/>
    <property type="match status" value="1"/>
</dbReference>
<evidence type="ECO:0000256" key="3">
    <source>
        <dbReference type="ARBA" id="ARBA00022679"/>
    </source>
</evidence>
<sequence length="469" mass="51409">MSSSNTRTTHILIFPYPAQGHMLPLLDLTHQLSLKDLDITILVTPKNLPILSPLLDAHPAIKTLVLPFPSHPSIPPGIENVRELGNRGNYPIMTALGKLYDPIIDWFRSHDNPPVAILSDFFLGWTLKLAHQLNIVRIAFFSSAWLLASVADYCWHHIGDVKSLDVVEFPDLPRYPVFKRRHLPSMVRSYKESDPESEFVKDGNLANTSSWGCVSNSFDALEGEYSDYLKRKMGHDRVFGVGPLSLVGLESSCGGDPGLGPNDHVTKWLDGCPHGSVVYVCFGSQKALKRDQMEALASGLEKSGIRFLWVVKTGMIGKGDDGYGSMPDGFEERVAGRGLVLKGWAPQVSILSHKAVGGFLSHCGWNSLLEGIVGGVMILAWPMEADQFVNAKLLVEDLGVAVQVCEGADSVPDSDELGKVIAESLSQRDEVKVRAKELRDDALAAVKSDGSSARDLDRLVEELRNLHAK</sequence>
<reference evidence="4 5" key="1">
    <citation type="journal article" date="2017" name="Front. Genet.">
        <title>Draft sequencing of the heterozygous diploid genome of Satsuma (Citrus unshiu Marc.) using a hybrid assembly approach.</title>
        <authorList>
            <person name="Shimizu T."/>
            <person name="Tanizawa Y."/>
            <person name="Mochizuki T."/>
            <person name="Nagasaki H."/>
            <person name="Yoshioka T."/>
            <person name="Toyoda A."/>
            <person name="Fujiyama A."/>
            <person name="Kaminuma E."/>
            <person name="Nakamura Y."/>
        </authorList>
    </citation>
    <scope>NUCLEOTIDE SEQUENCE [LARGE SCALE GENOMIC DNA]</scope>
    <source>
        <strain evidence="5">cv. Miyagawa wase</strain>
    </source>
</reference>
<gene>
    <name evidence="4" type="ORF">CUMW_234610</name>
</gene>
<dbReference type="FunFam" id="3.40.50.2000:FF:000143">
    <property type="entry name" value="UDP-glycosyltransferase 89B1"/>
    <property type="match status" value="1"/>
</dbReference>
<dbReference type="PANTHER" id="PTHR48047">
    <property type="entry name" value="GLYCOSYLTRANSFERASE"/>
    <property type="match status" value="1"/>
</dbReference>
<dbReference type="CDD" id="cd03784">
    <property type="entry name" value="GT1_Gtf-like"/>
    <property type="match status" value="1"/>
</dbReference>
<dbReference type="Proteomes" id="UP000236630">
    <property type="component" value="Unassembled WGS sequence"/>
</dbReference>
<protein>
    <recommendedName>
        <fullName evidence="6">Glycosyltransferase</fullName>
    </recommendedName>
</protein>
<dbReference type="EMBL" id="BDQV01000415">
    <property type="protein sequence ID" value="GAY64580.1"/>
    <property type="molecule type" value="Genomic_DNA"/>
</dbReference>
<dbReference type="InterPro" id="IPR002213">
    <property type="entry name" value="UDP_glucos_trans"/>
</dbReference>
<accession>A0A2H5QIX6</accession>
<keyword evidence="3" id="KW-0808">Transferase</keyword>
<dbReference type="Gene3D" id="3.40.50.2000">
    <property type="entry name" value="Glycogen Phosphorylase B"/>
    <property type="match status" value="2"/>
</dbReference>
<dbReference type="SUPFAM" id="SSF53756">
    <property type="entry name" value="UDP-Glycosyltransferase/glycogen phosphorylase"/>
    <property type="match status" value="1"/>
</dbReference>
<evidence type="ECO:0000256" key="1">
    <source>
        <dbReference type="ARBA" id="ARBA00009995"/>
    </source>
</evidence>
<name>A0A2H5QIX6_CITUN</name>
<proteinExistence type="inferred from homology"/>
<evidence type="ECO:0000313" key="5">
    <source>
        <dbReference type="Proteomes" id="UP000236630"/>
    </source>
</evidence>
<dbReference type="GO" id="GO:0035251">
    <property type="term" value="F:UDP-glucosyltransferase activity"/>
    <property type="evidence" value="ECO:0007669"/>
    <property type="project" value="TreeGrafter"/>
</dbReference>
<evidence type="ECO:0008006" key="6">
    <source>
        <dbReference type="Google" id="ProtNLM"/>
    </source>
</evidence>
<dbReference type="Pfam" id="PF00201">
    <property type="entry name" value="UDPGT"/>
    <property type="match status" value="1"/>
</dbReference>